<protein>
    <submittedName>
        <fullName evidence="6">Cell wall associated biofilm protein</fullName>
    </submittedName>
</protein>
<keyword evidence="7" id="KW-1185">Reference proteome</keyword>
<reference evidence="6 8" key="1">
    <citation type="submission" date="2016-09" db="EMBL/GenBank/DDBJ databases">
        <authorList>
            <consortium name="Pathogen Informatics"/>
        </authorList>
    </citation>
    <scope>NUCLEOTIDE SEQUENCE [LARGE SCALE GENOMIC DNA]</scope>
    <source>
        <strain evidence="6 8">82B</strain>
    </source>
</reference>
<evidence type="ECO:0000313" key="7">
    <source>
        <dbReference type="Proteomes" id="UP000095412"/>
    </source>
</evidence>
<accession>A0A2U8RLK9</accession>
<evidence type="ECO:0000313" key="4">
    <source>
        <dbReference type="EMBL" id="AWM30160.1"/>
    </source>
</evidence>
<dbReference type="InterPro" id="IPR013783">
    <property type="entry name" value="Ig-like_fold"/>
</dbReference>
<feature type="chain" id="PRO_5044556626" evidence="2">
    <location>
        <begin position="41"/>
        <end position="642"/>
    </location>
</feature>
<feature type="region of interest" description="Disordered" evidence="1">
    <location>
        <begin position="72"/>
        <end position="107"/>
    </location>
</feature>
<dbReference type="AlphaFoldDB" id="A0A1D4KWP1"/>
<dbReference type="EMBL" id="MH155596">
    <property type="protein sequence ID" value="AWM30160.1"/>
    <property type="molecule type" value="Genomic_DNA"/>
</dbReference>
<reference evidence="4" key="3">
    <citation type="submission" date="2018-03" db="EMBL/GenBank/DDBJ databases">
        <title>A novel mecC allotype, mecC3, in a new Staphylococcus species, Staphylococcus caeli.</title>
        <authorList>
            <person name="MacFadyen A.C."/>
            <person name="Harrison E.M."/>
            <person name="Morgan F.J.E."/>
            <person name="Parkhill J."/>
            <person name="Holmes M.A."/>
            <person name="Paterson G.K."/>
        </authorList>
    </citation>
    <scope>NUCLEOTIDE SEQUENCE</scope>
    <source>
        <strain evidence="4">82B</strain>
    </source>
</reference>
<dbReference type="EMBL" id="FMPG01000005">
    <property type="protein sequence ID" value="SCS98070.1"/>
    <property type="molecule type" value="Genomic_DNA"/>
</dbReference>
<keyword evidence="2" id="KW-0732">Signal</keyword>
<dbReference type="Gene3D" id="2.60.40.10">
    <property type="entry name" value="Immunoglobulins"/>
    <property type="match status" value="1"/>
</dbReference>
<accession>A0A1D4KWP1</accession>
<dbReference type="Proteomes" id="UP000095768">
    <property type="component" value="Unassembled WGS sequence"/>
</dbReference>
<dbReference type="Pfam" id="PF17936">
    <property type="entry name" value="Big_6"/>
    <property type="match status" value="1"/>
</dbReference>
<dbReference type="InterPro" id="IPR041498">
    <property type="entry name" value="Big_6"/>
</dbReference>
<feature type="signal peptide" evidence="2">
    <location>
        <begin position="1"/>
        <end position="40"/>
    </location>
</feature>
<sequence>MKENYKNFIQIFTKRKSILTQSIILICMTFFLLNKHSANASEITQEQAENIINQETNTSIKSNDIKTENVQNKGVKTNTQSTLTEPQNENPKVDNNQNHYPLTNNNQGVQEVVKNNNTLDNNEVIKDTGDIHESAANSKNIAQVKNLKSRTTQQISSPNQQTLYNAQDKSSQIDNETLAIQKQQQFNADRLKNIKGNSIYKNTYYDKKYEGILSIETDRINYKPGETVKIYTEHNKTFTKPIYSEAILYAHRSSGWYIGDPPYRFDKTSLVGRTTSFYKKANGNWESIITIQLPEKMVDDAFDITVNSWNDIESEYTRSYSNSNGLLIKVLNNNTSGLGEYKVEAFDESTKPKQEFNGPKIIKYYTDKKIYNPNDTVKMTIEMQDKNDIAYVQAKLNTLEPDVYKDGSQKYIPMTFANFTRDIKQMSNGNWQAILEFKIPSYIKTGDIILDDIVASDKLGNDNELDYDFDKKLFKVERTENIASFTVDTIADFSKEIRGKATSNMMVYAYVNNKQIGKAKVTDGKYFMSIPKQKAGTNIQIFTINKYNKKSKIITKKVIDRTAPKTPTISKITPKSKVVSGKGEKNSIVYIYRGSSKIGQATVNAKGNYKLNIKPQKKGAKLTIYSVDKAKNKSKKLYVKVS</sequence>
<name>A0A1D4KWP1_9STAP</name>
<organism evidence="6 8">
    <name type="scientific">Staphylococcus caeli</name>
    <dbReference type="NCBI Taxonomy" id="2201815"/>
    <lineage>
        <taxon>Bacteria</taxon>
        <taxon>Bacillati</taxon>
        <taxon>Bacillota</taxon>
        <taxon>Bacilli</taxon>
        <taxon>Bacillales</taxon>
        <taxon>Staphylococcaceae</taxon>
        <taxon>Staphylococcus</taxon>
    </lineage>
</organism>
<feature type="domain" description="Bacterial Ig" evidence="3">
    <location>
        <begin position="563"/>
        <end position="641"/>
    </location>
</feature>
<evidence type="ECO:0000256" key="2">
    <source>
        <dbReference type="SAM" id="SignalP"/>
    </source>
</evidence>
<evidence type="ECO:0000313" key="6">
    <source>
        <dbReference type="EMBL" id="SCS98070.1"/>
    </source>
</evidence>
<evidence type="ECO:0000313" key="8">
    <source>
        <dbReference type="Proteomes" id="UP000095768"/>
    </source>
</evidence>
<dbReference type="OrthoDB" id="2414424at2"/>
<gene>
    <name evidence="6" type="primary">bhp_2</name>
    <name evidence="5" type="synonym">bhp_1</name>
    <name evidence="6" type="ORF">SAMEA2297795_01501</name>
    <name evidence="5" type="ORF">SAMEA2297796_01122</name>
    <name evidence="4" type="ORF">SCC82B_00020</name>
</gene>
<evidence type="ECO:0000313" key="5">
    <source>
        <dbReference type="EMBL" id="SCS78418.1"/>
    </source>
</evidence>
<proteinExistence type="predicted"/>
<dbReference type="RefSeq" id="WP_069995313.1">
    <property type="nucleotide sequence ID" value="NZ_FMPG01000005.1"/>
</dbReference>
<dbReference type="Proteomes" id="UP000095412">
    <property type="component" value="Unassembled WGS sequence"/>
</dbReference>
<evidence type="ECO:0000256" key="1">
    <source>
        <dbReference type="SAM" id="MobiDB-lite"/>
    </source>
</evidence>
<dbReference type="EMBL" id="FMPI01000006">
    <property type="protein sequence ID" value="SCS78418.1"/>
    <property type="molecule type" value="Genomic_DNA"/>
</dbReference>
<reference evidence="5 7" key="2">
    <citation type="submission" date="2016-09" db="EMBL/GenBank/DDBJ databases">
        <authorList>
            <consortium name="Pathogen Informatics"/>
            <person name="Sun Q."/>
            <person name="Inoue M."/>
        </authorList>
    </citation>
    <scope>NUCLEOTIDE SEQUENCE [LARGE SCALE GENOMIC DNA]</scope>
    <source>
        <strain evidence="5 7">82C</strain>
    </source>
</reference>
<evidence type="ECO:0000259" key="3">
    <source>
        <dbReference type="Pfam" id="PF17936"/>
    </source>
</evidence>